<dbReference type="Proteomes" id="UP000248688">
    <property type="component" value="Chromosome"/>
</dbReference>
<sequence>MKQLAEKKKQQNIGEYIVYMYQMEDLLRSYQFDMDEVRQYVVSHYPVSEEEKNATTDWFGELAEKMKNEGIKDAGHLASTQKEVQRLAEIHWDLLKKDKEYFAIYHEAKPHVIASIMAAEGQDIGHEIQICINGVYGLLLCRLTGKKLSSEQENAAKAFGKVLSYLNLAYMDNGDS</sequence>
<keyword evidence="2" id="KW-1185">Reference proteome</keyword>
<evidence type="ECO:0000313" key="2">
    <source>
        <dbReference type="Proteomes" id="UP000248688"/>
    </source>
</evidence>
<name>A0A2Z4IPJ7_9BACT</name>
<protein>
    <submittedName>
        <fullName evidence="1">DUF4924 domain-containing protein</fullName>
    </submittedName>
</protein>
<dbReference type="RefSeq" id="WP_112786448.1">
    <property type="nucleotide sequence ID" value="NZ_CP030041.1"/>
</dbReference>
<accession>A0A2Z4IPJ7</accession>
<gene>
    <name evidence="1" type="ORF">DN752_06370</name>
</gene>
<reference evidence="1 2" key="1">
    <citation type="submission" date="2018-06" db="EMBL/GenBank/DDBJ databases">
        <title>Echinicola strongylocentroti sp. nov., isolated from a sea urchin Strongylocentrotus intermedius.</title>
        <authorList>
            <person name="Bae S.S."/>
        </authorList>
    </citation>
    <scope>NUCLEOTIDE SEQUENCE [LARGE SCALE GENOMIC DNA]</scope>
    <source>
        <strain evidence="1 2">MEBiC08714</strain>
    </source>
</reference>
<dbReference type="KEGG" id="est:DN752_06370"/>
<dbReference type="InterPro" id="IPR032574">
    <property type="entry name" value="DUF4924"/>
</dbReference>
<proteinExistence type="predicted"/>
<evidence type="ECO:0000313" key="1">
    <source>
        <dbReference type="EMBL" id="AWW33081.1"/>
    </source>
</evidence>
<dbReference type="EMBL" id="CP030041">
    <property type="protein sequence ID" value="AWW33081.1"/>
    <property type="molecule type" value="Genomic_DNA"/>
</dbReference>
<dbReference type="Pfam" id="PF16271">
    <property type="entry name" value="DUF4924"/>
    <property type="match status" value="1"/>
</dbReference>
<dbReference type="OrthoDB" id="1095125at2"/>
<organism evidence="1 2">
    <name type="scientific">Echinicola strongylocentroti</name>
    <dbReference type="NCBI Taxonomy" id="1795355"/>
    <lineage>
        <taxon>Bacteria</taxon>
        <taxon>Pseudomonadati</taxon>
        <taxon>Bacteroidota</taxon>
        <taxon>Cytophagia</taxon>
        <taxon>Cytophagales</taxon>
        <taxon>Cyclobacteriaceae</taxon>
        <taxon>Echinicola</taxon>
    </lineage>
</organism>
<dbReference type="AlphaFoldDB" id="A0A2Z4IPJ7"/>